<organism evidence="2 3">
    <name type="scientific">Culter alburnus</name>
    <name type="common">Topmouth culter</name>
    <dbReference type="NCBI Taxonomy" id="194366"/>
    <lineage>
        <taxon>Eukaryota</taxon>
        <taxon>Metazoa</taxon>
        <taxon>Chordata</taxon>
        <taxon>Craniata</taxon>
        <taxon>Vertebrata</taxon>
        <taxon>Euteleostomi</taxon>
        <taxon>Actinopterygii</taxon>
        <taxon>Neopterygii</taxon>
        <taxon>Teleostei</taxon>
        <taxon>Ostariophysi</taxon>
        <taxon>Cypriniformes</taxon>
        <taxon>Xenocyprididae</taxon>
        <taxon>Xenocypridinae</taxon>
        <taxon>Culter</taxon>
    </lineage>
</organism>
<gene>
    <name evidence="2" type="ORF">ABG768_000950</name>
</gene>
<evidence type="ECO:0000313" key="2">
    <source>
        <dbReference type="EMBL" id="KAK9981417.1"/>
    </source>
</evidence>
<feature type="signal peptide" evidence="1">
    <location>
        <begin position="1"/>
        <end position="25"/>
    </location>
</feature>
<dbReference type="Proteomes" id="UP001479290">
    <property type="component" value="Unassembled WGS sequence"/>
</dbReference>
<evidence type="ECO:0000313" key="3">
    <source>
        <dbReference type="Proteomes" id="UP001479290"/>
    </source>
</evidence>
<dbReference type="AlphaFoldDB" id="A0AAW2B6H8"/>
<protein>
    <submittedName>
        <fullName evidence="2">Uncharacterized protein</fullName>
    </submittedName>
</protein>
<keyword evidence="1" id="KW-0732">Signal</keyword>
<keyword evidence="3" id="KW-1185">Reference proteome</keyword>
<dbReference type="EMBL" id="JAWDJR010000001">
    <property type="protein sequence ID" value="KAK9981417.1"/>
    <property type="molecule type" value="Genomic_DNA"/>
</dbReference>
<accession>A0AAW2B6H8</accession>
<evidence type="ECO:0000256" key="1">
    <source>
        <dbReference type="SAM" id="SignalP"/>
    </source>
</evidence>
<proteinExistence type="predicted"/>
<sequence length="219" mass="24243">MDVNTALRLLAAMVVLTSQPYNTEGRNICSKDLRKLQKRSGEDVVLLEGYEVSPKDEERDSGCVEYEATSPVPTPAAQTTTRNKVPYIVKQCWVYYGKPVKLYLPMRNLPTLPNPQGNKQISGLYTGGMKGSVNTQPRVVCGKLQWPIRSFPKVLQDYTNGRKQDIKGSGSVKPIVVRPATAIQVSSSGSSSFYNLLRSYQRLLAVQRPRGSSVSSRCV</sequence>
<feature type="chain" id="PRO_5043800092" evidence="1">
    <location>
        <begin position="26"/>
        <end position="219"/>
    </location>
</feature>
<name>A0AAW2B6H8_CULAL</name>
<comment type="caution">
    <text evidence="2">The sequence shown here is derived from an EMBL/GenBank/DDBJ whole genome shotgun (WGS) entry which is preliminary data.</text>
</comment>
<reference evidence="2 3" key="1">
    <citation type="submission" date="2024-05" db="EMBL/GenBank/DDBJ databases">
        <title>A high-quality chromosomal-level genome assembly of Topmouth culter (Culter alburnus).</title>
        <authorList>
            <person name="Zhao H."/>
        </authorList>
    </citation>
    <scope>NUCLEOTIDE SEQUENCE [LARGE SCALE GENOMIC DNA]</scope>
    <source>
        <strain evidence="2">CATC2023</strain>
        <tissue evidence="2">Muscle</tissue>
    </source>
</reference>